<feature type="region of interest" description="Disordered" evidence="1">
    <location>
        <begin position="1"/>
        <end position="50"/>
    </location>
</feature>
<sequence>MTANEPEERGTAARTMSTDRELLTHTDNKTVDMHTKPSSFGSSSSDDNDGELRRQVGRLVVDTQLTIDSHLTFFRMSFEAEASEQCGGNPVVAICKEEEASLLQDVLPQNSVGELVGSKKKGSELLAIRPFGVQVDESSEEWVWSNFVSSHRYMTIQLLQRINVEGNESVATCNISLRRPPFGGDFAQELVSYGCAECIPEILENYDNGS</sequence>
<proteinExistence type="predicted"/>
<dbReference type="Proteomes" id="UP000792063">
    <property type="component" value="Unassembled WGS sequence"/>
</dbReference>
<feature type="compositionally biased region" description="Basic and acidic residues" evidence="1">
    <location>
        <begin position="1"/>
        <end position="35"/>
    </location>
</feature>
<evidence type="ECO:0000313" key="3">
    <source>
        <dbReference type="EMBL" id="KAG2530457.1"/>
    </source>
</evidence>
<dbReference type="EMBL" id="MBDN02000039">
    <property type="protein sequence ID" value="RLN83145.1"/>
    <property type="molecule type" value="Genomic_DNA"/>
</dbReference>
<name>A0A421GXY2_9STRA</name>
<dbReference type="STRING" id="325452.A0A421GXY2"/>
<dbReference type="EMBL" id="JPWV03000028">
    <property type="protein sequence ID" value="KAG2529562.1"/>
    <property type="molecule type" value="Genomic_DNA"/>
</dbReference>
<dbReference type="PANTHER" id="PTHR28434">
    <property type="entry name" value="PROTEIN C3ORF33"/>
    <property type="match status" value="1"/>
</dbReference>
<protein>
    <submittedName>
        <fullName evidence="4">Uncharacterized protein</fullName>
    </submittedName>
</protein>
<dbReference type="InterPro" id="IPR042421">
    <property type="entry name" value="C3orf33-like"/>
</dbReference>
<comment type="caution">
    <text evidence="4">The sequence shown here is derived from an EMBL/GenBank/DDBJ whole genome shotgun (WGS) entry which is preliminary data.</text>
</comment>
<reference evidence="4 5" key="2">
    <citation type="submission" date="2018-07" db="EMBL/GenBank/DDBJ databases">
        <title>Genome sequencing of oomycete isolates from Chile give support for New Zealand origin for Phytophthora kernoviae and make available the first Nothophytophthora sp. genome.</title>
        <authorList>
            <person name="Studholme D.J."/>
            <person name="Sanfuentes E."/>
            <person name="Panda P."/>
            <person name="Hill R."/>
            <person name="Sambles C."/>
            <person name="Grant M."/>
            <person name="Williams N.M."/>
            <person name="Mcdougal R.L."/>
        </authorList>
    </citation>
    <scope>NUCLEOTIDE SEQUENCE [LARGE SCALE GENOMIC DNA]</scope>
    <source>
        <strain evidence="4">Chile4</strain>
    </source>
</reference>
<dbReference type="Proteomes" id="UP000285624">
    <property type="component" value="Unassembled WGS sequence"/>
</dbReference>
<dbReference type="AlphaFoldDB" id="A0A421GXY2"/>
<evidence type="ECO:0000256" key="1">
    <source>
        <dbReference type="SAM" id="MobiDB-lite"/>
    </source>
</evidence>
<gene>
    <name evidence="4" type="ORF">BBO99_00002372</name>
    <name evidence="2" type="ORF">JM16_002045</name>
    <name evidence="3" type="ORF">JM18_002150</name>
</gene>
<dbReference type="PANTHER" id="PTHR28434:SF1">
    <property type="entry name" value="PROTEIN C3ORF33"/>
    <property type="match status" value="1"/>
</dbReference>
<reference evidence="2" key="1">
    <citation type="journal article" date="2015" name="Genom Data">
        <title>Genome sequences of six Phytophthora species associated with forests in New Zealand.</title>
        <authorList>
            <person name="Studholme D.J."/>
            <person name="McDougal R.L."/>
            <person name="Sambles C."/>
            <person name="Hansen E."/>
            <person name="Hardy G."/>
            <person name="Grant M."/>
            <person name="Ganley R.J."/>
            <person name="Williams N.M."/>
        </authorList>
    </citation>
    <scope>NUCLEOTIDE SEQUENCE</scope>
    <source>
        <strain evidence="2">NZFS 2646</strain>
        <strain evidence="3">NZFS 3630</strain>
    </source>
</reference>
<keyword evidence="5" id="KW-1185">Reference proteome</keyword>
<dbReference type="EMBL" id="JPWU03000030">
    <property type="protein sequence ID" value="KAG2530457.1"/>
    <property type="molecule type" value="Genomic_DNA"/>
</dbReference>
<reference evidence="2" key="3">
    <citation type="submission" date="2020-06" db="EMBL/GenBank/DDBJ databases">
        <authorList>
            <person name="Studholme D.J."/>
        </authorList>
    </citation>
    <scope>NUCLEOTIDE SEQUENCE</scope>
    <source>
        <strain evidence="2">NZFS 2646</strain>
        <strain evidence="3">NZFS 3630</strain>
    </source>
</reference>
<evidence type="ECO:0000313" key="4">
    <source>
        <dbReference type="EMBL" id="RLN83145.1"/>
    </source>
</evidence>
<organism evidence="4 5">
    <name type="scientific">Phytophthora kernoviae</name>
    <dbReference type="NCBI Taxonomy" id="325452"/>
    <lineage>
        <taxon>Eukaryota</taxon>
        <taxon>Sar</taxon>
        <taxon>Stramenopiles</taxon>
        <taxon>Oomycota</taxon>
        <taxon>Peronosporomycetes</taxon>
        <taxon>Peronosporales</taxon>
        <taxon>Peronosporaceae</taxon>
        <taxon>Phytophthora</taxon>
    </lineage>
</organism>
<dbReference type="Proteomes" id="UP000785171">
    <property type="component" value="Unassembled WGS sequence"/>
</dbReference>
<accession>A0A421GXY2</accession>
<evidence type="ECO:0000313" key="2">
    <source>
        <dbReference type="EMBL" id="KAG2529562.1"/>
    </source>
</evidence>
<evidence type="ECO:0000313" key="5">
    <source>
        <dbReference type="Proteomes" id="UP000285624"/>
    </source>
</evidence>